<comment type="caution">
    <text evidence="1">The sequence shown here is derived from an EMBL/GenBank/DDBJ whole genome shotgun (WGS) entry which is preliminary data.</text>
</comment>
<reference evidence="1 2" key="1">
    <citation type="journal article" date="2022" name="DNA Res.">
        <title>Chromosomal-level genome assembly of the orchid tree Bauhinia variegata (Leguminosae; Cercidoideae) supports the allotetraploid origin hypothesis of Bauhinia.</title>
        <authorList>
            <person name="Zhong Y."/>
            <person name="Chen Y."/>
            <person name="Zheng D."/>
            <person name="Pang J."/>
            <person name="Liu Y."/>
            <person name="Luo S."/>
            <person name="Meng S."/>
            <person name="Qian L."/>
            <person name="Wei D."/>
            <person name="Dai S."/>
            <person name="Zhou R."/>
        </authorList>
    </citation>
    <scope>NUCLEOTIDE SEQUENCE [LARGE SCALE GENOMIC DNA]</scope>
    <source>
        <strain evidence="1">BV-YZ2020</strain>
    </source>
</reference>
<keyword evidence="2" id="KW-1185">Reference proteome</keyword>
<evidence type="ECO:0000313" key="2">
    <source>
        <dbReference type="Proteomes" id="UP000828941"/>
    </source>
</evidence>
<name>A0ACB9KU57_BAUVA</name>
<proteinExistence type="predicted"/>
<organism evidence="1 2">
    <name type="scientific">Bauhinia variegata</name>
    <name type="common">Purple orchid tree</name>
    <name type="synonym">Phanera variegata</name>
    <dbReference type="NCBI Taxonomy" id="167791"/>
    <lineage>
        <taxon>Eukaryota</taxon>
        <taxon>Viridiplantae</taxon>
        <taxon>Streptophyta</taxon>
        <taxon>Embryophyta</taxon>
        <taxon>Tracheophyta</taxon>
        <taxon>Spermatophyta</taxon>
        <taxon>Magnoliopsida</taxon>
        <taxon>eudicotyledons</taxon>
        <taxon>Gunneridae</taxon>
        <taxon>Pentapetalae</taxon>
        <taxon>rosids</taxon>
        <taxon>fabids</taxon>
        <taxon>Fabales</taxon>
        <taxon>Fabaceae</taxon>
        <taxon>Cercidoideae</taxon>
        <taxon>Cercideae</taxon>
        <taxon>Bauhiniinae</taxon>
        <taxon>Bauhinia</taxon>
    </lineage>
</organism>
<accession>A0ACB9KU57</accession>
<dbReference type="Proteomes" id="UP000828941">
    <property type="component" value="Chromosome 13"/>
</dbReference>
<gene>
    <name evidence="1" type="ORF">L6164_034219</name>
</gene>
<sequence length="167" mass="19065">MAARVLATLAISKLKPLKTLSSNSLLLAPFLFKSLLSWSRWNLDIDSHCSSLDFVVCKVCGQEPIFGHHCNIHGFPLMGRQCIHSGPFLKFNDKVVEPLQDSEKSSTVNSSGNAIKRKKLKGKRAVVRWLKFFGWKKKRVSKNDSRREDFTQIEEGDFYCPLPIYYT</sequence>
<evidence type="ECO:0000313" key="1">
    <source>
        <dbReference type="EMBL" id="KAI4300892.1"/>
    </source>
</evidence>
<protein>
    <submittedName>
        <fullName evidence="1">Uncharacterized protein</fullName>
    </submittedName>
</protein>
<dbReference type="EMBL" id="CM039438">
    <property type="protein sequence ID" value="KAI4300892.1"/>
    <property type="molecule type" value="Genomic_DNA"/>
</dbReference>